<dbReference type="Gene3D" id="3.40.50.1820">
    <property type="entry name" value="alpha/beta hydrolase"/>
    <property type="match status" value="1"/>
</dbReference>
<proteinExistence type="predicted"/>
<dbReference type="GeneID" id="95980075"/>
<keyword evidence="5" id="KW-1185">Reference proteome</keyword>
<keyword evidence="2" id="KW-1133">Transmembrane helix</keyword>
<name>A0ABR3P6B8_9PEZI</name>
<dbReference type="InterPro" id="IPR050266">
    <property type="entry name" value="AB_hydrolase_sf"/>
</dbReference>
<accession>A0ABR3P6B8</accession>
<feature type="transmembrane region" description="Helical" evidence="2">
    <location>
        <begin position="7"/>
        <end position="27"/>
    </location>
</feature>
<feature type="region of interest" description="Disordered" evidence="1">
    <location>
        <begin position="51"/>
        <end position="70"/>
    </location>
</feature>
<reference evidence="4 5" key="1">
    <citation type="submission" date="2024-07" db="EMBL/GenBank/DDBJ databases">
        <title>Draft sequence of the Neodothiora populina.</title>
        <authorList>
            <person name="Drown D.D."/>
            <person name="Schuette U.S."/>
            <person name="Buechlein A.B."/>
            <person name="Rusch D.R."/>
            <person name="Winton L.W."/>
            <person name="Adams G.A."/>
        </authorList>
    </citation>
    <scope>NUCLEOTIDE SEQUENCE [LARGE SCALE GENOMIC DNA]</scope>
    <source>
        <strain evidence="4 5">CPC 39397</strain>
    </source>
</reference>
<dbReference type="InterPro" id="IPR022742">
    <property type="entry name" value="Hydrolase_4"/>
</dbReference>
<feature type="region of interest" description="Disordered" evidence="1">
    <location>
        <begin position="247"/>
        <end position="270"/>
    </location>
</feature>
<evidence type="ECO:0000313" key="5">
    <source>
        <dbReference type="Proteomes" id="UP001562354"/>
    </source>
</evidence>
<feature type="compositionally biased region" description="Polar residues" evidence="1">
    <location>
        <begin position="254"/>
        <end position="263"/>
    </location>
</feature>
<dbReference type="EMBL" id="JBFMKM010000014">
    <property type="protein sequence ID" value="KAL1297849.1"/>
    <property type="molecule type" value="Genomic_DNA"/>
</dbReference>
<dbReference type="InterPro" id="IPR029058">
    <property type="entry name" value="AB_hydrolase_fold"/>
</dbReference>
<protein>
    <recommendedName>
        <fullName evidence="3">Serine aminopeptidase S33 domain-containing protein</fullName>
    </recommendedName>
</protein>
<dbReference type="Pfam" id="PF12146">
    <property type="entry name" value="Hydrolase_4"/>
    <property type="match status" value="1"/>
</dbReference>
<evidence type="ECO:0000313" key="4">
    <source>
        <dbReference type="EMBL" id="KAL1297849.1"/>
    </source>
</evidence>
<dbReference type="PANTHER" id="PTHR43798:SF33">
    <property type="entry name" value="HYDROLASE, PUTATIVE (AFU_ORTHOLOGUE AFUA_2G14860)-RELATED"/>
    <property type="match status" value="1"/>
</dbReference>
<organism evidence="4 5">
    <name type="scientific">Neodothiora populina</name>
    <dbReference type="NCBI Taxonomy" id="2781224"/>
    <lineage>
        <taxon>Eukaryota</taxon>
        <taxon>Fungi</taxon>
        <taxon>Dikarya</taxon>
        <taxon>Ascomycota</taxon>
        <taxon>Pezizomycotina</taxon>
        <taxon>Dothideomycetes</taxon>
        <taxon>Dothideomycetidae</taxon>
        <taxon>Dothideales</taxon>
        <taxon>Dothioraceae</taxon>
        <taxon>Neodothiora</taxon>
    </lineage>
</organism>
<dbReference type="PRINTS" id="PR00111">
    <property type="entry name" value="ABHYDROLASE"/>
</dbReference>
<dbReference type="PANTHER" id="PTHR43798">
    <property type="entry name" value="MONOACYLGLYCEROL LIPASE"/>
    <property type="match status" value="1"/>
</dbReference>
<dbReference type="SUPFAM" id="SSF53474">
    <property type="entry name" value="alpha/beta-Hydrolases"/>
    <property type="match status" value="1"/>
</dbReference>
<dbReference type="RefSeq" id="XP_069197531.1">
    <property type="nucleotide sequence ID" value="XM_069346323.1"/>
</dbReference>
<keyword evidence="2" id="KW-0472">Membrane</keyword>
<evidence type="ECO:0000259" key="3">
    <source>
        <dbReference type="Pfam" id="PF12146"/>
    </source>
</evidence>
<evidence type="ECO:0000256" key="1">
    <source>
        <dbReference type="SAM" id="MobiDB-lite"/>
    </source>
</evidence>
<comment type="caution">
    <text evidence="4">The sequence shown here is derived from an EMBL/GenBank/DDBJ whole genome shotgun (WGS) entry which is preliminary data.</text>
</comment>
<feature type="domain" description="Serine aminopeptidase S33" evidence="3">
    <location>
        <begin position="88"/>
        <end position="241"/>
    </location>
</feature>
<dbReference type="InterPro" id="IPR000073">
    <property type="entry name" value="AB_hydrolase_1"/>
</dbReference>
<sequence>MTRLQEASGYLPVLGAASCALLAYTIYSRSGTHTRDVIIRSPLTDVLRLPSRDRDRLPYPPDGLPGGRTVDSPYGSVRVHEWGPENGRKVLLIHGISTPAVALASVAEELVENGCRVMLFDIFGRGYSCTPNPITEPHDMKLFTSQILIVLASSPLAWTGEEGFSLIGYSLGGGIAATFTSYFPTLVDSLILVAPAGLIRQNRISWTSKLLYEGVLPHSLVSWLVWRRLGGHEKKTRETKTIEPIDLVDEETTTSHPALSPDSQAPLRPRRPSVSVADAVGWQLHNHKGFLPAFISSIQHAPISNQHEHWRRIGSRLRAQRIQTALNPQDSSRQGLREGKVLMILGRADDIILADQVSEDARGALGEENVDIKVLEGGHDIPIVRAQAVAKSITDFWSECE</sequence>
<dbReference type="Proteomes" id="UP001562354">
    <property type="component" value="Unassembled WGS sequence"/>
</dbReference>
<keyword evidence="2" id="KW-0812">Transmembrane</keyword>
<gene>
    <name evidence="4" type="ORF">AAFC00_006376</name>
</gene>
<dbReference type="PROSITE" id="PS51257">
    <property type="entry name" value="PROKAR_LIPOPROTEIN"/>
    <property type="match status" value="1"/>
</dbReference>
<evidence type="ECO:0000256" key="2">
    <source>
        <dbReference type="SAM" id="Phobius"/>
    </source>
</evidence>